<comment type="caution">
    <text evidence="2">The sequence shown here is derived from an EMBL/GenBank/DDBJ whole genome shotgun (WGS) entry which is preliminary data.</text>
</comment>
<protein>
    <submittedName>
        <fullName evidence="2">Filamentous hemagglutinin N-terminal domain-containing protein</fullName>
    </submittedName>
</protein>
<dbReference type="Proteomes" id="UP000729733">
    <property type="component" value="Unassembled WGS sequence"/>
</dbReference>
<reference evidence="2" key="1">
    <citation type="journal article" date="2021" name="Antonie Van Leeuwenhoek">
        <title>Draft genome and description of Waterburya agarophytonicola gen. nov. sp. nov. (Pleurocapsales, Cyanobacteria): a seaweed symbiont.</title>
        <authorList>
            <person name="Bonthond G."/>
            <person name="Shalygin S."/>
            <person name="Bayer T."/>
            <person name="Weinberger F."/>
        </authorList>
    </citation>
    <scope>NUCLEOTIDE SEQUENCE</scope>
    <source>
        <strain evidence="2">KI4</strain>
    </source>
</reference>
<proteinExistence type="predicted"/>
<accession>A0A964BRR0</accession>
<evidence type="ECO:0000259" key="1">
    <source>
        <dbReference type="SMART" id="SM00912"/>
    </source>
</evidence>
<name>A0A964BRR0_9CYAN</name>
<evidence type="ECO:0000313" key="3">
    <source>
        <dbReference type="Proteomes" id="UP000729733"/>
    </source>
</evidence>
<evidence type="ECO:0000313" key="2">
    <source>
        <dbReference type="EMBL" id="MCC0177606.1"/>
    </source>
</evidence>
<organism evidence="2 3">
    <name type="scientific">Waterburya agarophytonicola KI4</name>
    <dbReference type="NCBI Taxonomy" id="2874699"/>
    <lineage>
        <taxon>Bacteria</taxon>
        <taxon>Bacillati</taxon>
        <taxon>Cyanobacteriota</taxon>
        <taxon>Cyanophyceae</taxon>
        <taxon>Pleurocapsales</taxon>
        <taxon>Hyellaceae</taxon>
        <taxon>Waterburya</taxon>
        <taxon>Waterburya agarophytonicola</taxon>
    </lineage>
</organism>
<dbReference type="EMBL" id="JADWDC010000025">
    <property type="protein sequence ID" value="MCC0177606.1"/>
    <property type="molecule type" value="Genomic_DNA"/>
</dbReference>
<dbReference type="InterPro" id="IPR012334">
    <property type="entry name" value="Pectin_lyas_fold"/>
</dbReference>
<dbReference type="SUPFAM" id="SSF51126">
    <property type="entry name" value="Pectin lyase-like"/>
    <property type="match status" value="3"/>
</dbReference>
<dbReference type="Pfam" id="PF05860">
    <property type="entry name" value="TPS"/>
    <property type="match status" value="1"/>
</dbReference>
<dbReference type="InterPro" id="IPR011050">
    <property type="entry name" value="Pectin_lyase_fold/virulence"/>
</dbReference>
<dbReference type="NCBIfam" id="TIGR01901">
    <property type="entry name" value="adhes_NPXG"/>
    <property type="match status" value="1"/>
</dbReference>
<sequence length="1072" mass="109505">MIYILLAKLGTAASAQIVPDNTLPNNSVTSSEENVTEIMGGTTAGGNLFHSFEQFSLPEGNTAWFNNALTVDNIIGRVTGDSVSTIDGLIRANGSANLFLINPNGIIFGVNAALDIGGSFIGSTADSLKFAEDSEFSAVDPQSSPLLSVNIPLGLQYGNDNGDLAVTGSGNQLRFNPNFTVNRDFRPSGLKVNEGQTLGLVGGNIILDGGNLTAEAGRIELGSVADNQLVQFNFTESGLNFDYSAVNNFKNINLANASSLEVSGIGAGEVQVQGKEIIITDGSTILADTFGDRHGGNLAVNASELLVVAGTAVDLPFISRLSTDVAPGVTGNSGDIELNSTNLIIADGAQVISSSYGDGNTGNIKVNANYLELFSGSPILNSSGFFTLVFGRGSGGDINIDANRVSVSGGAQAANLTFGDGNGGDLSVKANRIELVGKSPGSTASSFLANVESGATGNGGKLSIESEYLSIKDGARAAILTLGTGNAGTLDVKAQEIQLTGGAAQVGSSGLFSNVELGATGNGGELNIETELLSIEDGAQIAITTFGDGDSSALGVKAQEIKLAGTSPGGNSSGIFSNVESTAIGNGGQIQVDVDRLNITDGAQIAALTLGLGKGGTIAIDADQVEIFGGSRNAPSGFQSTVAPAASGDGGNVFVDTKSLQLTNGGQIAVSTAGNGTGGELLISADRIDLIGRSEFGSSGIFGNAIIGNGNGGNLKINTDSLHILDGATISASNFSSNNSKVSPGEGKAGNANINSRILELDTKFVDLPSSITASTNNQGGGNINLNILEEIVINNNSEIDADTKGNAPGGNLSLRTNNLNLNNGGRISVDSSSSGDAGKIEIEANNLNGKDGQISATSLNSGGGDLKLIADTLILDDSELSTSVFDGTGGGGNLNIESNVVISKNITTIFARADRGAGGNINITTEVFLLSLDSLVDASSESGVDGAVDINSLESDRQIDYLQLPDTVSDPSALIAAVCPKNGVNSLSTIGKGGLSENPSQNLRGRSVWEDLRNFVEPNSNLSASSNLNRDGEIIEAKAWNVNDRGKVELLSHIPQKTKQDYWALFNQCRK</sequence>
<gene>
    <name evidence="2" type="ORF">I4641_11515</name>
</gene>
<dbReference type="RefSeq" id="WP_229640671.1">
    <property type="nucleotide sequence ID" value="NZ_JADWDC010000025.1"/>
</dbReference>
<dbReference type="SMART" id="SM00912">
    <property type="entry name" value="Haemagg_act"/>
    <property type="match status" value="1"/>
</dbReference>
<keyword evidence="3" id="KW-1185">Reference proteome</keyword>
<dbReference type="AlphaFoldDB" id="A0A964BRR0"/>
<feature type="domain" description="Filamentous haemagglutinin FhaB/tRNA nuclease CdiA-like TPS" evidence="1">
    <location>
        <begin position="18"/>
        <end position="131"/>
    </location>
</feature>
<dbReference type="Gene3D" id="2.160.20.10">
    <property type="entry name" value="Single-stranded right-handed beta-helix, Pectin lyase-like"/>
    <property type="match status" value="3"/>
</dbReference>
<dbReference type="InterPro" id="IPR008638">
    <property type="entry name" value="FhaB/CdiA-like_TPS"/>
</dbReference>